<proteinExistence type="predicted"/>
<evidence type="ECO:0000256" key="7">
    <source>
        <dbReference type="ARBA" id="ARBA00022741"/>
    </source>
</evidence>
<sequence length="487" mass="52254">MTGVFVGGVTVAVVLVAAVAVGFALGRFWRRDAVVRSTQAQRHDDTHRGLDDSAVASEFAGDQPTYSLTLAERPRVVPESAELRDTDVHGTTEDGRMTTAGLLGLIVRNSDTAVAVVDQFRDVVLYNHRAVELALVRDRMLDDSVWEAAKEVLDTEAERRFVFEPPASALGFLSTGRARGKSVESVSCIARLVREGDERYAVVYGADDTEHLRVEATRRDFVANVSHELKTPVGAISLLAEALLESSDDSDSVQHFGNRVVAEATRMGNMVSELLALSRLQDGETADFSLVDVDALIEEAIESASVSAEAASISLRADAPAGLTVRGDRMLLLTALNNLIVNAISYSPPNTTVSVSRRVTRHDGRPMVAIAVTDRGIGIAPADQQRVFERFFRVDKARSRSTGGTGLGLAIVKHVAANHGGVISLWSKPGTGSTFTLCIPQDMTAEIDWDAADIEGDIEISELAADAVTRGEALPPAPKARPKETDT</sequence>
<evidence type="ECO:0000256" key="11">
    <source>
        <dbReference type="ARBA" id="ARBA00023136"/>
    </source>
</evidence>
<dbReference type="PRINTS" id="PR00344">
    <property type="entry name" value="BCTRLSENSOR"/>
</dbReference>
<evidence type="ECO:0000256" key="4">
    <source>
        <dbReference type="ARBA" id="ARBA00022475"/>
    </source>
</evidence>
<keyword evidence="10" id="KW-0902">Two-component regulatory system</keyword>
<dbReference type="EMBL" id="BANR01000002">
    <property type="protein sequence ID" value="GAC46965.1"/>
    <property type="molecule type" value="Genomic_DNA"/>
</dbReference>
<accession>L7KDN3</accession>
<reference evidence="15 16" key="1">
    <citation type="submission" date="2012-12" db="EMBL/GenBank/DDBJ databases">
        <title>Whole genome shotgun sequence of Gordonia aichiensis NBRC 108223.</title>
        <authorList>
            <person name="Isaki-Nakamura S."/>
            <person name="Hosoyama A."/>
            <person name="Tsuchikane K."/>
            <person name="Ando Y."/>
            <person name="Baba S."/>
            <person name="Ohji S."/>
            <person name="Hamada M."/>
            <person name="Tamura T."/>
            <person name="Yamazoe A."/>
            <person name="Yamazaki S."/>
            <person name="Fujita N."/>
        </authorList>
    </citation>
    <scope>NUCLEOTIDE SEQUENCE [LARGE SCALE GENOMIC DNA]</scope>
    <source>
        <strain evidence="15 16">NBRC 108223</strain>
    </source>
</reference>
<keyword evidence="9" id="KW-0067">ATP-binding</keyword>
<dbReference type="GO" id="GO:0005886">
    <property type="term" value="C:plasma membrane"/>
    <property type="evidence" value="ECO:0007669"/>
    <property type="project" value="UniProtKB-SubCell"/>
</dbReference>
<dbReference type="RefSeq" id="WP_005169379.1">
    <property type="nucleotide sequence ID" value="NZ_BANR01000002.1"/>
</dbReference>
<dbReference type="CDD" id="cd00082">
    <property type="entry name" value="HisKA"/>
    <property type="match status" value="1"/>
</dbReference>
<evidence type="ECO:0000256" key="13">
    <source>
        <dbReference type="SAM" id="Phobius"/>
    </source>
</evidence>
<dbReference type="EC" id="2.7.13.3" evidence="3"/>
<keyword evidence="6" id="KW-0808">Transferase</keyword>
<keyword evidence="7" id="KW-0547">Nucleotide-binding</keyword>
<evidence type="ECO:0000313" key="15">
    <source>
        <dbReference type="EMBL" id="GAC46965.1"/>
    </source>
</evidence>
<keyword evidence="13" id="KW-0812">Transmembrane</keyword>
<dbReference type="SMART" id="SM00387">
    <property type="entry name" value="HATPase_c"/>
    <property type="match status" value="1"/>
</dbReference>
<evidence type="ECO:0000256" key="5">
    <source>
        <dbReference type="ARBA" id="ARBA00022553"/>
    </source>
</evidence>
<organism evidence="15 16">
    <name type="scientific">Gordonia aichiensis NBRC 108223</name>
    <dbReference type="NCBI Taxonomy" id="1220583"/>
    <lineage>
        <taxon>Bacteria</taxon>
        <taxon>Bacillati</taxon>
        <taxon>Actinomycetota</taxon>
        <taxon>Actinomycetes</taxon>
        <taxon>Mycobacteriales</taxon>
        <taxon>Gordoniaceae</taxon>
        <taxon>Gordonia</taxon>
    </lineage>
</organism>
<keyword evidence="11 13" id="KW-0472">Membrane</keyword>
<protein>
    <recommendedName>
        <fullName evidence="12">Sensor-like histidine kinase SenX3</fullName>
        <ecNumber evidence="3">2.7.13.3</ecNumber>
    </recommendedName>
</protein>
<dbReference type="PANTHER" id="PTHR45453:SF1">
    <property type="entry name" value="PHOSPHATE REGULON SENSOR PROTEIN PHOR"/>
    <property type="match status" value="1"/>
</dbReference>
<dbReference type="InterPro" id="IPR036097">
    <property type="entry name" value="HisK_dim/P_sf"/>
</dbReference>
<comment type="caution">
    <text evidence="15">The sequence shown here is derived from an EMBL/GenBank/DDBJ whole genome shotgun (WGS) entry which is preliminary data.</text>
</comment>
<gene>
    <name evidence="15" type="primary">senX3</name>
    <name evidence="15" type="ORF">GOACH_02_00410</name>
</gene>
<dbReference type="InterPro" id="IPR005467">
    <property type="entry name" value="His_kinase_dom"/>
</dbReference>
<keyword evidence="13" id="KW-1133">Transmembrane helix</keyword>
<dbReference type="PROSITE" id="PS50109">
    <property type="entry name" value="HIS_KIN"/>
    <property type="match status" value="1"/>
</dbReference>
<dbReference type="STRING" id="1220583.GOACH_02_00410"/>
<dbReference type="GO" id="GO:0005524">
    <property type="term" value="F:ATP binding"/>
    <property type="evidence" value="ECO:0007669"/>
    <property type="project" value="UniProtKB-KW"/>
</dbReference>
<dbReference type="eggNOG" id="COG5002">
    <property type="taxonomic scope" value="Bacteria"/>
</dbReference>
<feature type="domain" description="Histidine kinase" evidence="14">
    <location>
        <begin position="224"/>
        <end position="443"/>
    </location>
</feature>
<feature type="transmembrane region" description="Helical" evidence="13">
    <location>
        <begin position="6"/>
        <end position="26"/>
    </location>
</feature>
<evidence type="ECO:0000256" key="12">
    <source>
        <dbReference type="ARBA" id="ARBA00039401"/>
    </source>
</evidence>
<evidence type="ECO:0000313" key="16">
    <source>
        <dbReference type="Proteomes" id="UP000010988"/>
    </source>
</evidence>
<dbReference type="SUPFAM" id="SSF55874">
    <property type="entry name" value="ATPase domain of HSP90 chaperone/DNA topoisomerase II/histidine kinase"/>
    <property type="match status" value="1"/>
</dbReference>
<dbReference type="InterPro" id="IPR036890">
    <property type="entry name" value="HATPase_C_sf"/>
</dbReference>
<evidence type="ECO:0000256" key="2">
    <source>
        <dbReference type="ARBA" id="ARBA00004236"/>
    </source>
</evidence>
<dbReference type="InterPro" id="IPR003661">
    <property type="entry name" value="HisK_dim/P_dom"/>
</dbReference>
<dbReference type="OrthoDB" id="9813151at2"/>
<dbReference type="Gene3D" id="1.10.287.130">
    <property type="match status" value="1"/>
</dbReference>
<dbReference type="Gene3D" id="3.30.565.10">
    <property type="entry name" value="Histidine kinase-like ATPase, C-terminal domain"/>
    <property type="match status" value="1"/>
</dbReference>
<dbReference type="InterPro" id="IPR050351">
    <property type="entry name" value="BphY/WalK/GraS-like"/>
</dbReference>
<dbReference type="PANTHER" id="PTHR45453">
    <property type="entry name" value="PHOSPHATE REGULON SENSOR PROTEIN PHOR"/>
    <property type="match status" value="1"/>
</dbReference>
<dbReference type="GO" id="GO:0000155">
    <property type="term" value="F:phosphorelay sensor kinase activity"/>
    <property type="evidence" value="ECO:0007669"/>
    <property type="project" value="InterPro"/>
</dbReference>
<comment type="subcellular location">
    <subcellularLocation>
        <location evidence="2">Cell membrane</location>
    </subcellularLocation>
</comment>
<dbReference type="SMART" id="SM00388">
    <property type="entry name" value="HisKA"/>
    <property type="match status" value="1"/>
</dbReference>
<evidence type="ECO:0000256" key="9">
    <source>
        <dbReference type="ARBA" id="ARBA00022840"/>
    </source>
</evidence>
<evidence type="ECO:0000259" key="14">
    <source>
        <dbReference type="PROSITE" id="PS50109"/>
    </source>
</evidence>
<evidence type="ECO:0000256" key="3">
    <source>
        <dbReference type="ARBA" id="ARBA00012438"/>
    </source>
</evidence>
<dbReference type="FunFam" id="3.30.565.10:FF:000006">
    <property type="entry name" value="Sensor histidine kinase WalK"/>
    <property type="match status" value="1"/>
</dbReference>
<dbReference type="Pfam" id="PF00512">
    <property type="entry name" value="HisKA"/>
    <property type="match status" value="1"/>
</dbReference>
<dbReference type="CDD" id="cd00075">
    <property type="entry name" value="HATPase"/>
    <property type="match status" value="1"/>
</dbReference>
<evidence type="ECO:0000256" key="1">
    <source>
        <dbReference type="ARBA" id="ARBA00000085"/>
    </source>
</evidence>
<dbReference type="InterPro" id="IPR004358">
    <property type="entry name" value="Sig_transdc_His_kin-like_C"/>
</dbReference>
<dbReference type="GO" id="GO:0016036">
    <property type="term" value="P:cellular response to phosphate starvation"/>
    <property type="evidence" value="ECO:0007669"/>
    <property type="project" value="TreeGrafter"/>
</dbReference>
<evidence type="ECO:0000256" key="10">
    <source>
        <dbReference type="ARBA" id="ARBA00023012"/>
    </source>
</evidence>
<name>L7KDN3_9ACTN</name>
<comment type="catalytic activity">
    <reaction evidence="1">
        <text>ATP + protein L-histidine = ADP + protein N-phospho-L-histidine.</text>
        <dbReference type="EC" id="2.7.13.3"/>
    </reaction>
</comment>
<dbReference type="AlphaFoldDB" id="L7KDN3"/>
<dbReference type="SUPFAM" id="SSF47384">
    <property type="entry name" value="Homodimeric domain of signal transducing histidine kinase"/>
    <property type="match status" value="1"/>
</dbReference>
<evidence type="ECO:0000256" key="6">
    <source>
        <dbReference type="ARBA" id="ARBA00022679"/>
    </source>
</evidence>
<keyword evidence="4" id="KW-1003">Cell membrane</keyword>
<dbReference type="Pfam" id="PF02518">
    <property type="entry name" value="HATPase_c"/>
    <property type="match status" value="1"/>
</dbReference>
<evidence type="ECO:0000256" key="8">
    <source>
        <dbReference type="ARBA" id="ARBA00022777"/>
    </source>
</evidence>
<dbReference type="Proteomes" id="UP000010988">
    <property type="component" value="Unassembled WGS sequence"/>
</dbReference>
<keyword evidence="8 15" id="KW-0418">Kinase</keyword>
<dbReference type="GO" id="GO:0004721">
    <property type="term" value="F:phosphoprotein phosphatase activity"/>
    <property type="evidence" value="ECO:0007669"/>
    <property type="project" value="TreeGrafter"/>
</dbReference>
<dbReference type="InterPro" id="IPR003594">
    <property type="entry name" value="HATPase_dom"/>
</dbReference>
<keyword evidence="16" id="KW-1185">Reference proteome</keyword>
<dbReference type="FunFam" id="1.10.287.130:FF:000008">
    <property type="entry name" value="Two-component sensor histidine kinase"/>
    <property type="match status" value="1"/>
</dbReference>
<keyword evidence="5" id="KW-0597">Phosphoprotein</keyword>